<feature type="region of interest" description="Disordered" evidence="1">
    <location>
        <begin position="50"/>
        <end position="78"/>
    </location>
</feature>
<evidence type="ECO:0000256" key="1">
    <source>
        <dbReference type="SAM" id="MobiDB-lite"/>
    </source>
</evidence>
<sequence length="78" mass="8004">MSATRTAATITARRTGTTNGGGAGDRDTGPCDTGPCGIGNCAVETRGAGAWASATKPSRHRRPTTERSATARWRARAT</sequence>
<accession>A0ABX9LGY4</accession>
<feature type="compositionally biased region" description="Low complexity" evidence="1">
    <location>
        <begin position="1"/>
        <end position="17"/>
    </location>
</feature>
<comment type="caution">
    <text evidence="2">The sequence shown here is derived from an EMBL/GenBank/DDBJ whole genome shotgun (WGS) entry which is preliminary data.</text>
</comment>
<dbReference type="EMBL" id="QFZU02000129">
    <property type="protein sequence ID" value="RGA02399.1"/>
    <property type="molecule type" value="Genomic_DNA"/>
</dbReference>
<evidence type="ECO:0000313" key="3">
    <source>
        <dbReference type="Proteomes" id="UP000262538"/>
    </source>
</evidence>
<name>A0ABX9LGY4_9ACTN</name>
<gene>
    <name evidence="2" type="ORF">DI270_024630</name>
</gene>
<feature type="region of interest" description="Disordered" evidence="1">
    <location>
        <begin position="1"/>
        <end position="34"/>
    </location>
</feature>
<evidence type="ECO:0000313" key="2">
    <source>
        <dbReference type="EMBL" id="RGA02399.1"/>
    </source>
</evidence>
<organism evidence="2 3">
    <name type="scientific">Microbispora triticiradicis</name>
    <dbReference type="NCBI Taxonomy" id="2200763"/>
    <lineage>
        <taxon>Bacteria</taxon>
        <taxon>Bacillati</taxon>
        <taxon>Actinomycetota</taxon>
        <taxon>Actinomycetes</taxon>
        <taxon>Streptosporangiales</taxon>
        <taxon>Streptosporangiaceae</taxon>
        <taxon>Microbispora</taxon>
    </lineage>
</organism>
<dbReference type="Proteomes" id="UP000262538">
    <property type="component" value="Unassembled WGS sequence"/>
</dbReference>
<protein>
    <submittedName>
        <fullName evidence="2">Uncharacterized protein</fullName>
    </submittedName>
</protein>
<reference evidence="2 3" key="1">
    <citation type="submission" date="2018-08" db="EMBL/GenBank/DDBJ databases">
        <title>Microbispora. triticiradicis sp. nov., a novel actinomycete isolated from the root of wheat (Triticum aestivum L.)).</title>
        <authorList>
            <person name="Han C."/>
        </authorList>
    </citation>
    <scope>NUCLEOTIDE SEQUENCE [LARGE SCALE GENOMIC DNA]</scope>
    <source>
        <strain evidence="2 3">NEAU-HRDPA2-9</strain>
    </source>
</reference>
<proteinExistence type="predicted"/>
<keyword evidence="3" id="KW-1185">Reference proteome</keyword>